<gene>
    <name evidence="2" type="ORF">T05_5526</name>
</gene>
<sequence length="220" mass="25617">MMDFKFQVDKLESANNWSRWKRQIQLVLRHHAVLEVATGKKGIRKVMSEEADKVKSKRPSRSEILSKGIDKCISLCTDELDMSRRKNDFEGLQLTEREKETLAKGFVEKKAAVIEKLTTILPGFYQQTEVFEKLSTLEQLCQNAADERGDRKWRPTGDPEMDIRPLQYKLLFDYVTNLENIHEDLKKKKKEKEEKLKSLRKKLSTLGLVSANLAQKEYPT</sequence>
<keyword evidence="3" id="KW-1185">Reference proteome</keyword>
<accession>A0A0V0TUE7</accession>
<dbReference type="EMBL" id="JYDJ01000138">
    <property type="protein sequence ID" value="KRX42661.1"/>
    <property type="molecule type" value="Genomic_DNA"/>
</dbReference>
<dbReference type="OrthoDB" id="5919124at2759"/>
<name>A0A0V0TUE7_9BILA</name>
<organism evidence="2 3">
    <name type="scientific">Trichinella murrelli</name>
    <dbReference type="NCBI Taxonomy" id="144512"/>
    <lineage>
        <taxon>Eukaryota</taxon>
        <taxon>Metazoa</taxon>
        <taxon>Ecdysozoa</taxon>
        <taxon>Nematoda</taxon>
        <taxon>Enoplea</taxon>
        <taxon>Dorylaimia</taxon>
        <taxon>Trichinellida</taxon>
        <taxon>Trichinellidae</taxon>
        <taxon>Trichinella</taxon>
    </lineage>
</organism>
<proteinExistence type="predicted"/>
<evidence type="ECO:0000313" key="2">
    <source>
        <dbReference type="EMBL" id="KRX42661.1"/>
    </source>
</evidence>
<keyword evidence="1" id="KW-0175">Coiled coil</keyword>
<evidence type="ECO:0000256" key="1">
    <source>
        <dbReference type="SAM" id="Coils"/>
    </source>
</evidence>
<dbReference type="Proteomes" id="UP000055048">
    <property type="component" value="Unassembled WGS sequence"/>
</dbReference>
<dbReference type="AlphaFoldDB" id="A0A0V0TUE7"/>
<feature type="coiled-coil region" evidence="1">
    <location>
        <begin position="175"/>
        <end position="209"/>
    </location>
</feature>
<evidence type="ECO:0000313" key="3">
    <source>
        <dbReference type="Proteomes" id="UP000055048"/>
    </source>
</evidence>
<reference evidence="2 3" key="1">
    <citation type="submission" date="2015-01" db="EMBL/GenBank/DDBJ databases">
        <title>Evolution of Trichinella species and genotypes.</title>
        <authorList>
            <person name="Korhonen P.K."/>
            <person name="Edoardo P."/>
            <person name="Giuseppe L.R."/>
            <person name="Gasser R.B."/>
        </authorList>
    </citation>
    <scope>NUCLEOTIDE SEQUENCE [LARGE SCALE GENOMIC DNA]</scope>
    <source>
        <strain evidence="2">ISS417</strain>
    </source>
</reference>
<comment type="caution">
    <text evidence="2">The sequence shown here is derived from an EMBL/GenBank/DDBJ whole genome shotgun (WGS) entry which is preliminary data.</text>
</comment>
<protein>
    <submittedName>
        <fullName evidence="2">Uncharacterized protein</fullName>
    </submittedName>
</protein>